<reference evidence="1 2" key="1">
    <citation type="submission" date="2018-11" db="EMBL/GenBank/DDBJ databases">
        <authorList>
            <person name="Li F."/>
        </authorList>
    </citation>
    <scope>NUCLEOTIDE SEQUENCE [LARGE SCALE GENOMIC DNA]</scope>
    <source>
        <strain evidence="1 2">YS17T</strain>
    </source>
</reference>
<evidence type="ECO:0000313" key="2">
    <source>
        <dbReference type="Proteomes" id="UP000275225"/>
    </source>
</evidence>
<organism evidence="1 2">
    <name type="scientific">Aeromicrobium camelliae</name>
    <dbReference type="NCBI Taxonomy" id="1538144"/>
    <lineage>
        <taxon>Bacteria</taxon>
        <taxon>Bacillati</taxon>
        <taxon>Actinomycetota</taxon>
        <taxon>Actinomycetes</taxon>
        <taxon>Propionibacteriales</taxon>
        <taxon>Nocardioidaceae</taxon>
        <taxon>Aeromicrobium</taxon>
    </lineage>
</organism>
<accession>A0A3N6W3H6</accession>
<gene>
    <name evidence="1" type="ORF">EHW97_14795</name>
</gene>
<dbReference type="EMBL" id="RQJX01000028">
    <property type="protein sequence ID" value="RQN02020.1"/>
    <property type="molecule type" value="Genomic_DNA"/>
</dbReference>
<dbReference type="AlphaFoldDB" id="A0A3N6W3H6"/>
<proteinExistence type="predicted"/>
<sequence>MNNGRWTPEDLDRVAKVAQGVARQVAQWPELQQAAERVRAQQPALVQASGLNAGAQEWAASVQQIAELAEVRRAASQLTASLEPAFEAARAYSDFVERHSDAIQQVVSGFAGAFAAATQYVERQPEVVATVQRLVAASQGVAPPADDQDLSEMLRDETLVAAAQELGNEEAFSQSLEEGLSEGALREIAEDEGFDQFVEDLQDKLSSTTPGSAQAPVIPVETAAAYFAWIASLIYLRSTYEYPEFWEFMEQPLSMFGVYQIIMLAAKKELDP</sequence>
<dbReference type="Proteomes" id="UP000275225">
    <property type="component" value="Unassembled WGS sequence"/>
</dbReference>
<evidence type="ECO:0000313" key="1">
    <source>
        <dbReference type="EMBL" id="RQN02020.1"/>
    </source>
</evidence>
<dbReference type="RefSeq" id="WP_124237940.1">
    <property type="nucleotide sequence ID" value="NZ_RQJX01000028.1"/>
</dbReference>
<name>A0A3N6W3H6_9ACTN</name>
<protein>
    <submittedName>
        <fullName evidence="1">Uncharacterized protein</fullName>
    </submittedName>
</protein>
<keyword evidence="2" id="KW-1185">Reference proteome</keyword>
<comment type="caution">
    <text evidence="1">The sequence shown here is derived from an EMBL/GenBank/DDBJ whole genome shotgun (WGS) entry which is preliminary data.</text>
</comment>